<dbReference type="Proteomes" id="UP001179952">
    <property type="component" value="Unassembled WGS sequence"/>
</dbReference>
<accession>A0AAV9BQF2</accession>
<keyword evidence="2" id="KW-1185">Reference proteome</keyword>
<organism evidence="1 2">
    <name type="scientific">Acorus gramineus</name>
    <name type="common">Dwarf sweet flag</name>
    <dbReference type="NCBI Taxonomy" id="55184"/>
    <lineage>
        <taxon>Eukaryota</taxon>
        <taxon>Viridiplantae</taxon>
        <taxon>Streptophyta</taxon>
        <taxon>Embryophyta</taxon>
        <taxon>Tracheophyta</taxon>
        <taxon>Spermatophyta</taxon>
        <taxon>Magnoliopsida</taxon>
        <taxon>Liliopsida</taxon>
        <taxon>Acoraceae</taxon>
        <taxon>Acorus</taxon>
    </lineage>
</organism>
<name>A0AAV9BQF2_ACOGR</name>
<dbReference type="Gene3D" id="1.25.70.10">
    <property type="entry name" value="Transcription termination factor 3, mitochondrial"/>
    <property type="match status" value="1"/>
</dbReference>
<dbReference type="InterPro" id="IPR038538">
    <property type="entry name" value="MTERF_sf"/>
</dbReference>
<evidence type="ECO:0000313" key="1">
    <source>
        <dbReference type="EMBL" id="KAK1278596.1"/>
    </source>
</evidence>
<evidence type="ECO:0000313" key="2">
    <source>
        <dbReference type="Proteomes" id="UP001179952"/>
    </source>
</evidence>
<comment type="caution">
    <text evidence="1">The sequence shown here is derived from an EMBL/GenBank/DDBJ whole genome shotgun (WGS) entry which is preliminary data.</text>
</comment>
<proteinExistence type="predicted"/>
<dbReference type="AlphaFoldDB" id="A0AAV9BQF2"/>
<reference evidence="1" key="1">
    <citation type="journal article" date="2023" name="Nat. Commun.">
        <title>Diploid and tetraploid genomes of Acorus and the evolution of monocots.</title>
        <authorList>
            <person name="Ma L."/>
            <person name="Liu K.W."/>
            <person name="Li Z."/>
            <person name="Hsiao Y.Y."/>
            <person name="Qi Y."/>
            <person name="Fu T."/>
            <person name="Tang G.D."/>
            <person name="Zhang D."/>
            <person name="Sun W.H."/>
            <person name="Liu D.K."/>
            <person name="Li Y."/>
            <person name="Chen G.Z."/>
            <person name="Liu X.D."/>
            <person name="Liao X.Y."/>
            <person name="Jiang Y.T."/>
            <person name="Yu X."/>
            <person name="Hao Y."/>
            <person name="Huang J."/>
            <person name="Zhao X.W."/>
            <person name="Ke S."/>
            <person name="Chen Y.Y."/>
            <person name="Wu W.L."/>
            <person name="Hsu J.L."/>
            <person name="Lin Y.F."/>
            <person name="Huang M.D."/>
            <person name="Li C.Y."/>
            <person name="Huang L."/>
            <person name="Wang Z.W."/>
            <person name="Zhao X."/>
            <person name="Zhong W.Y."/>
            <person name="Peng D.H."/>
            <person name="Ahmad S."/>
            <person name="Lan S."/>
            <person name="Zhang J.S."/>
            <person name="Tsai W.C."/>
            <person name="Van de Peer Y."/>
            <person name="Liu Z.J."/>
        </authorList>
    </citation>
    <scope>NUCLEOTIDE SEQUENCE</scope>
    <source>
        <strain evidence="1">SCP</strain>
    </source>
</reference>
<protein>
    <submittedName>
        <fullName evidence="1">Uncharacterized protein</fullName>
    </submittedName>
</protein>
<dbReference type="EMBL" id="JAUJYN010000002">
    <property type="protein sequence ID" value="KAK1278596.1"/>
    <property type="molecule type" value="Genomic_DNA"/>
</dbReference>
<sequence length="90" mass="10096">MKSNASALRDHGMPGSQVLKFVMTHEAMTACSGCKWEVKYELYKSLGWSECELLSVFRKFPYCMMVIGEEDLERDGILCQGLGVGAVLHF</sequence>
<reference evidence="1" key="2">
    <citation type="submission" date="2023-06" db="EMBL/GenBank/DDBJ databases">
        <authorList>
            <person name="Ma L."/>
            <person name="Liu K.-W."/>
            <person name="Li Z."/>
            <person name="Hsiao Y.-Y."/>
            <person name="Qi Y."/>
            <person name="Fu T."/>
            <person name="Tang G."/>
            <person name="Zhang D."/>
            <person name="Sun W.-H."/>
            <person name="Liu D.-K."/>
            <person name="Li Y."/>
            <person name="Chen G.-Z."/>
            <person name="Liu X.-D."/>
            <person name="Liao X.-Y."/>
            <person name="Jiang Y.-T."/>
            <person name="Yu X."/>
            <person name="Hao Y."/>
            <person name="Huang J."/>
            <person name="Zhao X.-W."/>
            <person name="Ke S."/>
            <person name="Chen Y.-Y."/>
            <person name="Wu W.-L."/>
            <person name="Hsu J.-L."/>
            <person name="Lin Y.-F."/>
            <person name="Huang M.-D."/>
            <person name="Li C.-Y."/>
            <person name="Huang L."/>
            <person name="Wang Z.-W."/>
            <person name="Zhao X."/>
            <person name="Zhong W.-Y."/>
            <person name="Peng D.-H."/>
            <person name="Ahmad S."/>
            <person name="Lan S."/>
            <person name="Zhang J.-S."/>
            <person name="Tsai W.-C."/>
            <person name="Van De Peer Y."/>
            <person name="Liu Z.-J."/>
        </authorList>
    </citation>
    <scope>NUCLEOTIDE SEQUENCE</scope>
    <source>
        <strain evidence="1">SCP</strain>
        <tissue evidence="1">Leaves</tissue>
    </source>
</reference>
<gene>
    <name evidence="1" type="ORF">QJS04_geneDACA023851</name>
</gene>